<feature type="transmembrane region" description="Helical" evidence="2">
    <location>
        <begin position="12"/>
        <end position="32"/>
    </location>
</feature>
<accession>A0A517Y1P6</accession>
<feature type="transmembrane region" description="Helical" evidence="2">
    <location>
        <begin position="52"/>
        <end position="72"/>
    </location>
</feature>
<keyword evidence="5" id="KW-1185">Reference proteome</keyword>
<evidence type="ECO:0000313" key="5">
    <source>
        <dbReference type="Proteomes" id="UP000319576"/>
    </source>
</evidence>
<dbReference type="InterPro" id="IPR050623">
    <property type="entry name" value="Glucan_succinyl_AcylTrfase"/>
</dbReference>
<feature type="region of interest" description="Disordered" evidence="1">
    <location>
        <begin position="415"/>
        <end position="439"/>
    </location>
</feature>
<evidence type="ECO:0000313" key="4">
    <source>
        <dbReference type="EMBL" id="QDU23689.1"/>
    </source>
</evidence>
<evidence type="ECO:0000259" key="3">
    <source>
        <dbReference type="Pfam" id="PF01757"/>
    </source>
</evidence>
<feature type="transmembrane region" description="Helical" evidence="2">
    <location>
        <begin position="93"/>
        <end position="115"/>
    </location>
</feature>
<dbReference type="GO" id="GO:0016747">
    <property type="term" value="F:acyltransferase activity, transferring groups other than amino-acyl groups"/>
    <property type="evidence" value="ECO:0007669"/>
    <property type="project" value="InterPro"/>
</dbReference>
<keyword evidence="2" id="KW-1133">Transmembrane helix</keyword>
<feature type="transmembrane region" description="Helical" evidence="2">
    <location>
        <begin position="350"/>
        <end position="369"/>
    </location>
</feature>
<feature type="transmembrane region" description="Helical" evidence="2">
    <location>
        <begin position="206"/>
        <end position="228"/>
    </location>
</feature>
<feature type="transmembrane region" description="Helical" evidence="2">
    <location>
        <begin position="310"/>
        <end position="338"/>
    </location>
</feature>
<dbReference type="Proteomes" id="UP000319576">
    <property type="component" value="Chromosome"/>
</dbReference>
<evidence type="ECO:0000256" key="1">
    <source>
        <dbReference type="SAM" id="MobiDB-lite"/>
    </source>
</evidence>
<sequence>MAAAPDRYHALDSLRAFAMFLGIALHAGLSFLEQPPAFWPVRDDRPIPLSDVLLYAVHDFRMQLFFLLAGFFGCLLRQRYGAAGMARHRLKRVALPFALGVVFIAPTVLAALLYAEVGNVHSEPVRGEASPARAFAASLVADHPEASDAGVVGDVFLSGAFVAGVRPFHLWFLYFLLYFYVAALLLDRPLRWFAGTRAAAACDSAFRLVVGGWLRVPVLSLLTVPLLLPMRTWSVDTPAGWEPELRLLAYYGGFFAVGWALYRHRDLVPAFGRRWAAHLVVANVVVMPVMAGLVITGAGAERSGADVTALWVGACAAMAAYTWLMVCGLWGGFLRWFARETAWSRYLADASYWCYLASITPIVLLQFWVRDWQVPGLVKFTLLTAVTTAGLLASYQWGVRYTLIGAILNGRKHRSQRAPGERRPDRASELVRDDSLAAE</sequence>
<dbReference type="Pfam" id="PF01757">
    <property type="entry name" value="Acyl_transf_3"/>
    <property type="match status" value="1"/>
</dbReference>
<dbReference type="RefSeq" id="WP_145243919.1">
    <property type="nucleotide sequence ID" value="NZ_CP036273.1"/>
</dbReference>
<feature type="transmembrane region" description="Helical" evidence="2">
    <location>
        <begin position="168"/>
        <end position="186"/>
    </location>
</feature>
<organism evidence="4 5">
    <name type="scientific">Urbifossiella limnaea</name>
    <dbReference type="NCBI Taxonomy" id="2528023"/>
    <lineage>
        <taxon>Bacteria</taxon>
        <taxon>Pseudomonadati</taxon>
        <taxon>Planctomycetota</taxon>
        <taxon>Planctomycetia</taxon>
        <taxon>Gemmatales</taxon>
        <taxon>Gemmataceae</taxon>
        <taxon>Urbifossiella</taxon>
    </lineage>
</organism>
<dbReference type="OrthoDB" id="7375713at2"/>
<proteinExistence type="predicted"/>
<name>A0A517Y1P6_9BACT</name>
<dbReference type="PANTHER" id="PTHR36927">
    <property type="entry name" value="BLR4337 PROTEIN"/>
    <property type="match status" value="1"/>
</dbReference>
<feature type="transmembrane region" description="Helical" evidence="2">
    <location>
        <begin position="276"/>
        <end position="298"/>
    </location>
</feature>
<dbReference type="EC" id="2.1.-.-" evidence="4"/>
<dbReference type="EMBL" id="CP036273">
    <property type="protein sequence ID" value="QDU23689.1"/>
    <property type="molecule type" value="Genomic_DNA"/>
</dbReference>
<evidence type="ECO:0000256" key="2">
    <source>
        <dbReference type="SAM" id="Phobius"/>
    </source>
</evidence>
<feature type="compositionally biased region" description="Basic and acidic residues" evidence="1">
    <location>
        <begin position="419"/>
        <end position="439"/>
    </location>
</feature>
<keyword evidence="2" id="KW-0472">Membrane</keyword>
<protein>
    <submittedName>
        <fullName evidence="4">Glucans biosynthesis protein C</fullName>
        <ecNumber evidence="4">2.1.-.-</ecNumber>
    </submittedName>
</protein>
<feature type="transmembrane region" description="Helical" evidence="2">
    <location>
        <begin position="248"/>
        <end position="264"/>
    </location>
</feature>
<dbReference type="AlphaFoldDB" id="A0A517Y1P6"/>
<dbReference type="InterPro" id="IPR002656">
    <property type="entry name" value="Acyl_transf_3_dom"/>
</dbReference>
<reference evidence="4 5" key="1">
    <citation type="submission" date="2019-02" db="EMBL/GenBank/DDBJ databases">
        <title>Deep-cultivation of Planctomycetes and their phenomic and genomic characterization uncovers novel biology.</title>
        <authorList>
            <person name="Wiegand S."/>
            <person name="Jogler M."/>
            <person name="Boedeker C."/>
            <person name="Pinto D."/>
            <person name="Vollmers J."/>
            <person name="Rivas-Marin E."/>
            <person name="Kohn T."/>
            <person name="Peeters S.H."/>
            <person name="Heuer A."/>
            <person name="Rast P."/>
            <person name="Oberbeckmann S."/>
            <person name="Bunk B."/>
            <person name="Jeske O."/>
            <person name="Meyerdierks A."/>
            <person name="Storesund J.E."/>
            <person name="Kallscheuer N."/>
            <person name="Luecker S."/>
            <person name="Lage O.M."/>
            <person name="Pohl T."/>
            <person name="Merkel B.J."/>
            <person name="Hornburger P."/>
            <person name="Mueller R.-W."/>
            <person name="Bruemmer F."/>
            <person name="Labrenz M."/>
            <person name="Spormann A.M."/>
            <person name="Op den Camp H."/>
            <person name="Overmann J."/>
            <person name="Amann R."/>
            <person name="Jetten M.S.M."/>
            <person name="Mascher T."/>
            <person name="Medema M.H."/>
            <person name="Devos D.P."/>
            <person name="Kaster A.-K."/>
            <person name="Ovreas L."/>
            <person name="Rohde M."/>
            <person name="Galperin M.Y."/>
            <person name="Jogler C."/>
        </authorList>
    </citation>
    <scope>NUCLEOTIDE SEQUENCE [LARGE SCALE GENOMIC DNA]</scope>
    <source>
        <strain evidence="4 5">ETA_A1</strain>
    </source>
</reference>
<keyword evidence="2" id="KW-0812">Transmembrane</keyword>
<feature type="transmembrane region" description="Helical" evidence="2">
    <location>
        <begin position="381"/>
        <end position="408"/>
    </location>
</feature>
<dbReference type="KEGG" id="uli:ETAA1_56940"/>
<feature type="domain" description="Acyltransferase 3" evidence="3">
    <location>
        <begin position="9"/>
        <end position="392"/>
    </location>
</feature>
<keyword evidence="4" id="KW-0808">Transferase</keyword>
<dbReference type="PANTHER" id="PTHR36927:SF1">
    <property type="entry name" value="MDO-LIKE PROTEIN"/>
    <property type="match status" value="1"/>
</dbReference>
<gene>
    <name evidence="4" type="primary">mdoC</name>
    <name evidence="4" type="ORF">ETAA1_56940</name>
</gene>